<feature type="region of interest" description="Disordered" evidence="1">
    <location>
        <begin position="19"/>
        <end position="48"/>
    </location>
</feature>
<feature type="compositionally biased region" description="Acidic residues" evidence="1">
    <location>
        <begin position="474"/>
        <end position="483"/>
    </location>
</feature>
<dbReference type="Proteomes" id="UP000001593">
    <property type="component" value="Unassembled WGS sequence"/>
</dbReference>
<feature type="compositionally biased region" description="Low complexity" evidence="1">
    <location>
        <begin position="142"/>
        <end position="161"/>
    </location>
</feature>
<dbReference type="InParanoid" id="A7RXL8"/>
<feature type="compositionally biased region" description="Basic and acidic residues" evidence="1">
    <location>
        <begin position="197"/>
        <end position="206"/>
    </location>
</feature>
<reference evidence="2 3" key="1">
    <citation type="journal article" date="2007" name="Science">
        <title>Sea anemone genome reveals ancestral eumetazoan gene repertoire and genomic organization.</title>
        <authorList>
            <person name="Putnam N.H."/>
            <person name="Srivastava M."/>
            <person name="Hellsten U."/>
            <person name="Dirks B."/>
            <person name="Chapman J."/>
            <person name="Salamov A."/>
            <person name="Terry A."/>
            <person name="Shapiro H."/>
            <person name="Lindquist E."/>
            <person name="Kapitonov V.V."/>
            <person name="Jurka J."/>
            <person name="Genikhovich G."/>
            <person name="Grigoriev I.V."/>
            <person name="Lucas S.M."/>
            <person name="Steele R.E."/>
            <person name="Finnerty J.R."/>
            <person name="Technau U."/>
            <person name="Martindale M.Q."/>
            <person name="Rokhsar D.S."/>
        </authorList>
    </citation>
    <scope>NUCLEOTIDE SEQUENCE [LARGE SCALE GENOMIC DNA]</scope>
    <source>
        <strain evidence="3">CH2 X CH6</strain>
    </source>
</reference>
<proteinExistence type="predicted"/>
<feature type="region of interest" description="Disordered" evidence="1">
    <location>
        <begin position="129"/>
        <end position="220"/>
    </location>
</feature>
<organism evidence="2 3">
    <name type="scientific">Nematostella vectensis</name>
    <name type="common">Starlet sea anemone</name>
    <dbReference type="NCBI Taxonomy" id="45351"/>
    <lineage>
        <taxon>Eukaryota</taxon>
        <taxon>Metazoa</taxon>
        <taxon>Cnidaria</taxon>
        <taxon>Anthozoa</taxon>
        <taxon>Hexacorallia</taxon>
        <taxon>Actiniaria</taxon>
        <taxon>Edwardsiidae</taxon>
        <taxon>Nematostella</taxon>
    </lineage>
</organism>
<feature type="compositionally biased region" description="Basic residues" evidence="1">
    <location>
        <begin position="699"/>
        <end position="717"/>
    </location>
</feature>
<sequence length="726" mass="80190">MENNTTKKDSLVDLLQTVEKDAQNNSRATTQHSNEPYKSNDVSFHATSSNLKVNVVNVDDEKSQVKKNNKKKGNKESIEGVEQFVSELEKAKKHSSKAVLRHGRHKLVVKPVDFHKLFDNMVLMRKEEQSKSVNTNEGGTAGDSDSLSGSGEERGSAASLGDESSDEEGPKRRHDSQHGVATQKVNLPARQKHKHDRKQDNDRTERFPGIGVQSIDGMPGNGIEGMAGNGIQGMAGNGMQGMGGIPDITENNMAGTAGFSTQDLGGSWKSISDIVNKVEANEFQTTGIRGTGISGLRNYNGLTDGLSSFSGGKTAEMMNYGMNGLQGGVDANKQESPISSENSMLNGGLASMYGPNSMGSEPSSFQGMGPSMTKSSMQMLQDEQQMEMMERSAAQFNSMGMNRDTRPPPEVPIIAPPMGNLDESLFNSYRHSLPEFEHHVPREFEHLPPRDISPYFAPQQEYRRISPYFGRSDADDDDDEYPDEGANGDRPPEEGYYGNESRPEEEGEKKRSHVKAKELKGKKKGGIMHRLGKLQNFKLSSARKALVFTETSTEAVKSKLDKTLEVIGPYKKMENDVKVNIGGLDVDLNPTQPLKNLLNKPANPVMRINGYPVNPTGSATLSQMDDGSLIPEMSLQETPMYELIQPTTRRYGNRRQYGNMVQTGRPFPGMGNMGWNSMQNRNTFMNRMRGGMYFGNSMGKKRDRPVTRSKKDHKLKKLLSNLNKDL</sequence>
<accession>A7RXL8</accession>
<evidence type="ECO:0000256" key="1">
    <source>
        <dbReference type="SAM" id="MobiDB-lite"/>
    </source>
</evidence>
<dbReference type="HOGENOM" id="CLU_381448_0_0_1"/>
<protein>
    <submittedName>
        <fullName evidence="2">Uncharacterized protein</fullName>
    </submittedName>
</protein>
<feature type="compositionally biased region" description="Basic and acidic residues" evidence="1">
    <location>
        <begin position="501"/>
        <end position="519"/>
    </location>
</feature>
<feature type="compositionally biased region" description="Polar residues" evidence="1">
    <location>
        <begin position="23"/>
        <end position="48"/>
    </location>
</feature>
<name>A7RXL8_NEMVE</name>
<feature type="region of interest" description="Disordered" evidence="1">
    <location>
        <begin position="694"/>
        <end position="726"/>
    </location>
</feature>
<gene>
    <name evidence="2" type="ORF">NEMVEDRAFT_v1g241381</name>
</gene>
<feature type="region of interest" description="Disordered" evidence="1">
    <location>
        <begin position="468"/>
        <end position="521"/>
    </location>
</feature>
<evidence type="ECO:0000313" key="2">
    <source>
        <dbReference type="EMBL" id="EDO43796.1"/>
    </source>
</evidence>
<evidence type="ECO:0000313" key="3">
    <source>
        <dbReference type="Proteomes" id="UP000001593"/>
    </source>
</evidence>
<dbReference type="AlphaFoldDB" id="A7RXL8"/>
<dbReference type="EMBL" id="DS469550">
    <property type="protein sequence ID" value="EDO43796.1"/>
    <property type="molecule type" value="Genomic_DNA"/>
</dbReference>
<keyword evidence="3" id="KW-1185">Reference proteome</keyword>